<evidence type="ECO:0000313" key="3">
    <source>
        <dbReference type="Proteomes" id="UP000178565"/>
    </source>
</evidence>
<evidence type="ECO:0000256" key="1">
    <source>
        <dbReference type="SAM" id="MobiDB-lite"/>
    </source>
</evidence>
<name>A0A1F5KTP3_9BACT</name>
<comment type="caution">
    <text evidence="2">The sequence shown here is derived from an EMBL/GenBank/DDBJ whole genome shotgun (WGS) entry which is preliminary data.</text>
</comment>
<reference evidence="2 3" key="1">
    <citation type="journal article" date="2016" name="Nat. Commun.">
        <title>Thousands of microbial genomes shed light on interconnected biogeochemical processes in an aquifer system.</title>
        <authorList>
            <person name="Anantharaman K."/>
            <person name="Brown C.T."/>
            <person name="Hug L.A."/>
            <person name="Sharon I."/>
            <person name="Castelle C.J."/>
            <person name="Probst A.J."/>
            <person name="Thomas B.C."/>
            <person name="Singh A."/>
            <person name="Wilkins M.J."/>
            <person name="Karaoz U."/>
            <person name="Brodie E.L."/>
            <person name="Williams K.H."/>
            <person name="Hubbard S.S."/>
            <person name="Banfield J.F."/>
        </authorList>
    </citation>
    <scope>NUCLEOTIDE SEQUENCE [LARGE SCALE GENOMIC DNA]</scope>
</reference>
<sequence>MIQEQEPRTLTVAESDRTGSAKNNPRFCIEWIKAVGGSGVGIGGSLGLALVTFNEAPAVAIVMFMTAGLGAFSSKIHLENLFQGE</sequence>
<protein>
    <submittedName>
        <fullName evidence="2">Uncharacterized protein</fullName>
    </submittedName>
</protein>
<gene>
    <name evidence="2" type="ORF">A3B45_05430</name>
</gene>
<dbReference type="STRING" id="1797785.A3B45_05430"/>
<organism evidence="2 3">
    <name type="scientific">Candidatus Daviesbacteria bacterium RIFCSPLOWO2_01_FULL_39_12</name>
    <dbReference type="NCBI Taxonomy" id="1797785"/>
    <lineage>
        <taxon>Bacteria</taxon>
        <taxon>Candidatus Daviesiibacteriota</taxon>
    </lineage>
</organism>
<feature type="region of interest" description="Disordered" evidence="1">
    <location>
        <begin position="1"/>
        <end position="23"/>
    </location>
</feature>
<accession>A0A1F5KTP3</accession>
<evidence type="ECO:0000313" key="2">
    <source>
        <dbReference type="EMBL" id="OGE44190.1"/>
    </source>
</evidence>
<dbReference type="EMBL" id="MFDM01000006">
    <property type="protein sequence ID" value="OGE44190.1"/>
    <property type="molecule type" value="Genomic_DNA"/>
</dbReference>
<proteinExistence type="predicted"/>
<dbReference type="AlphaFoldDB" id="A0A1F5KTP3"/>
<dbReference type="Proteomes" id="UP000178565">
    <property type="component" value="Unassembled WGS sequence"/>
</dbReference>